<evidence type="ECO:0000313" key="2">
    <source>
        <dbReference type="EMBL" id="RMI42077.1"/>
    </source>
</evidence>
<dbReference type="Pfam" id="PF13560">
    <property type="entry name" value="HTH_31"/>
    <property type="match status" value="1"/>
</dbReference>
<dbReference type="InterPro" id="IPR010982">
    <property type="entry name" value="Lambda_DNA-bd_dom_sf"/>
</dbReference>
<comment type="caution">
    <text evidence="2">The sequence shown here is derived from an EMBL/GenBank/DDBJ whole genome shotgun (WGS) entry which is preliminary data.</text>
</comment>
<sequence>MGHTTVLVEAICKFTATSGLEHSPIYGSVMGVVERETVLTREDVGVHVQELGLEQEMTVRSDKAPVTYASGKEAWPHGELVDDAPLSAHYGRQLALRLAEAMELRRMNPRGLAEASSVSASTISRILSGEVLPDLGTIPRLEAALRTDLYPTSLWRHMEGPARPG</sequence>
<evidence type="ECO:0000313" key="3">
    <source>
        <dbReference type="Proteomes" id="UP000282674"/>
    </source>
</evidence>
<dbReference type="Gene3D" id="1.10.260.40">
    <property type="entry name" value="lambda repressor-like DNA-binding domains"/>
    <property type="match status" value="1"/>
</dbReference>
<dbReference type="EMBL" id="RFFG01000036">
    <property type="protein sequence ID" value="RMI42077.1"/>
    <property type="molecule type" value="Genomic_DNA"/>
</dbReference>
<dbReference type="PROSITE" id="PS50943">
    <property type="entry name" value="HTH_CROC1"/>
    <property type="match status" value="1"/>
</dbReference>
<organism evidence="2 3">
    <name type="scientific">Actinomadura harenae</name>
    <dbReference type="NCBI Taxonomy" id="2483351"/>
    <lineage>
        <taxon>Bacteria</taxon>
        <taxon>Bacillati</taxon>
        <taxon>Actinomycetota</taxon>
        <taxon>Actinomycetes</taxon>
        <taxon>Streptosporangiales</taxon>
        <taxon>Thermomonosporaceae</taxon>
        <taxon>Actinomadura</taxon>
    </lineage>
</organism>
<feature type="domain" description="HTH cro/C1-type" evidence="1">
    <location>
        <begin position="98"/>
        <end position="149"/>
    </location>
</feature>
<dbReference type="InterPro" id="IPR001387">
    <property type="entry name" value="Cro/C1-type_HTH"/>
</dbReference>
<proteinExistence type="predicted"/>
<dbReference type="GO" id="GO:0003677">
    <property type="term" value="F:DNA binding"/>
    <property type="evidence" value="ECO:0007669"/>
    <property type="project" value="InterPro"/>
</dbReference>
<dbReference type="SUPFAM" id="SSF47413">
    <property type="entry name" value="lambda repressor-like DNA-binding domains"/>
    <property type="match status" value="1"/>
</dbReference>
<evidence type="ECO:0000259" key="1">
    <source>
        <dbReference type="PROSITE" id="PS50943"/>
    </source>
</evidence>
<dbReference type="SMART" id="SM00530">
    <property type="entry name" value="HTH_XRE"/>
    <property type="match status" value="1"/>
</dbReference>
<reference evidence="2 3" key="1">
    <citation type="submission" date="2018-10" db="EMBL/GenBank/DDBJ databases">
        <title>Isolation from soil.</title>
        <authorList>
            <person name="Hu J."/>
        </authorList>
    </citation>
    <scope>NUCLEOTIDE SEQUENCE [LARGE SCALE GENOMIC DNA]</scope>
    <source>
        <strain evidence="2 3">NEAU-Ht49</strain>
    </source>
</reference>
<protein>
    <submittedName>
        <fullName evidence="2">XRE family transcriptional regulator</fullName>
    </submittedName>
</protein>
<gene>
    <name evidence="2" type="ORF">EBO15_20720</name>
</gene>
<dbReference type="CDD" id="cd00093">
    <property type="entry name" value="HTH_XRE"/>
    <property type="match status" value="1"/>
</dbReference>
<keyword evidence="3" id="KW-1185">Reference proteome</keyword>
<name>A0A3M2LXL9_9ACTN</name>
<dbReference type="AlphaFoldDB" id="A0A3M2LXL9"/>
<dbReference type="Proteomes" id="UP000282674">
    <property type="component" value="Unassembled WGS sequence"/>
</dbReference>
<accession>A0A3M2LXL9</accession>